<dbReference type="EMBL" id="FQZP01000026">
    <property type="protein sequence ID" value="SHJ12760.1"/>
    <property type="molecule type" value="Genomic_DNA"/>
</dbReference>
<evidence type="ECO:0000313" key="1">
    <source>
        <dbReference type="EMBL" id="SHJ12760.1"/>
    </source>
</evidence>
<proteinExistence type="predicted"/>
<dbReference type="RefSeq" id="WP_149678810.1">
    <property type="nucleotide sequence ID" value="NZ_DAONMB010000061.1"/>
</dbReference>
<keyword evidence="2" id="KW-1185">Reference proteome</keyword>
<protein>
    <submittedName>
        <fullName evidence="1">Uncharacterized protein</fullName>
    </submittedName>
</protein>
<evidence type="ECO:0000313" key="2">
    <source>
        <dbReference type="Proteomes" id="UP000324781"/>
    </source>
</evidence>
<dbReference type="Proteomes" id="UP000324781">
    <property type="component" value="Unassembled WGS sequence"/>
</dbReference>
<organism evidence="1 2">
    <name type="scientific">Thermoclostridium caenicola</name>
    <dbReference type="NCBI Taxonomy" id="659425"/>
    <lineage>
        <taxon>Bacteria</taxon>
        <taxon>Bacillati</taxon>
        <taxon>Bacillota</taxon>
        <taxon>Clostridia</taxon>
        <taxon>Eubacteriales</taxon>
        <taxon>Oscillospiraceae</taxon>
        <taxon>Thermoclostridium</taxon>
    </lineage>
</organism>
<name>A0A1M6GS44_9FIRM</name>
<dbReference type="AlphaFoldDB" id="A0A1M6GS44"/>
<accession>A0A1M6GS44</accession>
<reference evidence="1 2" key="1">
    <citation type="submission" date="2016-11" db="EMBL/GenBank/DDBJ databases">
        <authorList>
            <person name="Varghese N."/>
            <person name="Submissions S."/>
        </authorList>
    </citation>
    <scope>NUCLEOTIDE SEQUENCE [LARGE SCALE GENOMIC DNA]</scope>
    <source>
        <strain evidence="1 2">DSM 19027</strain>
    </source>
</reference>
<sequence length="140" mass="15556">MDFLMKFMAIAMLLLLIAVQLAHLSPYGERFRTDQLNGVPIGAYQSVIGKGYATLNLLGEYAANSASLYINGLHVMVIDKFPVRLELNDGDVVEIHAAPHTHAFYVYLSDKSSGLYTDMKEKTVKVSPGMNRILQAHVRD</sequence>
<gene>
    <name evidence="1" type="ORF">SAMN05444373_102614</name>
</gene>